<keyword evidence="18" id="KW-1185">Reference proteome</keyword>
<dbReference type="PROSITE" id="PS50011">
    <property type="entry name" value="PROTEIN_KINASE_DOM"/>
    <property type="match status" value="1"/>
</dbReference>
<dbReference type="Gene3D" id="1.10.510.10">
    <property type="entry name" value="Transferase(Phosphotransferase) domain 1"/>
    <property type="match status" value="1"/>
</dbReference>
<evidence type="ECO:0000256" key="5">
    <source>
        <dbReference type="ARBA" id="ARBA00022475"/>
    </source>
</evidence>
<dbReference type="OrthoDB" id="6854449at2"/>
<dbReference type="InterPro" id="IPR011009">
    <property type="entry name" value="Kinase-like_dom_sf"/>
</dbReference>
<dbReference type="Pfam" id="PF06293">
    <property type="entry name" value="Kdo"/>
    <property type="match status" value="1"/>
</dbReference>
<dbReference type="GO" id="GO:0005886">
    <property type="term" value="C:plasma membrane"/>
    <property type="evidence" value="ECO:0007669"/>
    <property type="project" value="UniProtKB-SubCell"/>
</dbReference>
<evidence type="ECO:0000256" key="1">
    <source>
        <dbReference type="ARBA" id="ARBA00004515"/>
    </source>
</evidence>
<dbReference type="AlphaFoldDB" id="A0A5C8L0F0"/>
<dbReference type="UniPathway" id="UPA00958"/>
<keyword evidence="9 15" id="KW-0418">Kinase</keyword>
<proteinExistence type="inferred from homology"/>
<keyword evidence="6 15" id="KW-0997">Cell inner membrane</keyword>
<evidence type="ECO:0000256" key="13">
    <source>
        <dbReference type="ARBA" id="ARBA00029511"/>
    </source>
</evidence>
<keyword evidence="11 15" id="KW-0448">Lipopolysaccharide biosynthesis</keyword>
<feature type="active site" evidence="15">
    <location>
        <position position="181"/>
    </location>
</feature>
<dbReference type="HAMAP" id="MF_00521">
    <property type="entry name" value="KDO_kinase"/>
    <property type="match status" value="1"/>
</dbReference>
<keyword evidence="10 15" id="KW-0067">ATP-binding</keyword>
<dbReference type="EC" id="2.7.1.166" evidence="4 15"/>
<evidence type="ECO:0000256" key="6">
    <source>
        <dbReference type="ARBA" id="ARBA00022519"/>
    </source>
</evidence>
<dbReference type="GO" id="GO:0004672">
    <property type="term" value="F:protein kinase activity"/>
    <property type="evidence" value="ECO:0007669"/>
    <property type="project" value="InterPro"/>
</dbReference>
<comment type="subcellular location">
    <subcellularLocation>
        <location evidence="1 15">Cell inner membrane</location>
        <topology evidence="1 15">Peripheral membrane protein</topology>
        <orientation evidence="1 15">Cytoplasmic side</orientation>
    </subcellularLocation>
</comment>
<dbReference type="InterPro" id="IPR000719">
    <property type="entry name" value="Prot_kinase_dom"/>
</dbReference>
<evidence type="ECO:0000313" key="18">
    <source>
        <dbReference type="Proteomes" id="UP000321248"/>
    </source>
</evidence>
<organism evidence="17 18">
    <name type="scientific">Alkalisalibacterium limincola</name>
    <dbReference type="NCBI Taxonomy" id="2699169"/>
    <lineage>
        <taxon>Bacteria</taxon>
        <taxon>Pseudomonadati</taxon>
        <taxon>Pseudomonadota</taxon>
        <taxon>Gammaproteobacteria</taxon>
        <taxon>Lysobacterales</taxon>
        <taxon>Lysobacteraceae</taxon>
        <taxon>Alkalisalibacterium</taxon>
    </lineage>
</organism>
<keyword evidence="8 15" id="KW-0547">Nucleotide-binding</keyword>
<feature type="domain" description="Protein kinase" evidence="16">
    <location>
        <begin position="49"/>
        <end position="252"/>
    </location>
</feature>
<evidence type="ECO:0000256" key="15">
    <source>
        <dbReference type="HAMAP-Rule" id="MF_00521"/>
    </source>
</evidence>
<protein>
    <recommendedName>
        <fullName evidence="13 15">3-deoxy-D-manno-octulosonic acid kinase</fullName>
        <shortName evidence="15">Kdo kinase</shortName>
        <ecNumber evidence="4 15">2.7.1.166</ecNumber>
    </recommendedName>
</protein>
<comment type="pathway">
    <text evidence="2 15">Bacterial outer membrane biogenesis; LPS core biosynthesis.</text>
</comment>
<gene>
    <name evidence="15" type="primary">kdkA</name>
    <name evidence="17" type="ORF">FU658_02035</name>
</gene>
<evidence type="ECO:0000256" key="4">
    <source>
        <dbReference type="ARBA" id="ARBA00011988"/>
    </source>
</evidence>
<dbReference type="SUPFAM" id="SSF56112">
    <property type="entry name" value="Protein kinase-like (PK-like)"/>
    <property type="match status" value="1"/>
</dbReference>
<evidence type="ECO:0000256" key="14">
    <source>
        <dbReference type="ARBA" id="ARBA00034417"/>
    </source>
</evidence>
<dbReference type="InterPro" id="IPR022826">
    <property type="entry name" value="KDO_kinase"/>
</dbReference>
<comment type="function">
    <text evidence="15">Catalyzes the ATP-dependent phosphorylation of the 3-deoxy-D-manno-octulosonic acid (Kdo) residue in Kdo-lipid IV(A) at the 4-OH position.</text>
</comment>
<evidence type="ECO:0000313" key="17">
    <source>
        <dbReference type="EMBL" id="TXK65891.1"/>
    </source>
</evidence>
<dbReference type="GO" id="GO:0005524">
    <property type="term" value="F:ATP binding"/>
    <property type="evidence" value="ECO:0007669"/>
    <property type="project" value="UniProtKB-UniRule"/>
</dbReference>
<evidence type="ECO:0000256" key="7">
    <source>
        <dbReference type="ARBA" id="ARBA00022679"/>
    </source>
</evidence>
<evidence type="ECO:0000256" key="3">
    <source>
        <dbReference type="ARBA" id="ARBA00010327"/>
    </source>
</evidence>
<evidence type="ECO:0000256" key="2">
    <source>
        <dbReference type="ARBA" id="ARBA00004713"/>
    </source>
</evidence>
<dbReference type="Proteomes" id="UP000321248">
    <property type="component" value="Unassembled WGS sequence"/>
</dbReference>
<dbReference type="GO" id="GO:0009244">
    <property type="term" value="P:lipopolysaccharide core region biosynthetic process"/>
    <property type="evidence" value="ECO:0007669"/>
    <property type="project" value="UniProtKB-UniRule"/>
</dbReference>
<keyword evidence="12 15" id="KW-0472">Membrane</keyword>
<evidence type="ECO:0000256" key="9">
    <source>
        <dbReference type="ARBA" id="ARBA00022777"/>
    </source>
</evidence>
<evidence type="ECO:0000256" key="11">
    <source>
        <dbReference type="ARBA" id="ARBA00022985"/>
    </source>
</evidence>
<evidence type="ECO:0000256" key="12">
    <source>
        <dbReference type="ARBA" id="ARBA00023136"/>
    </source>
</evidence>
<reference evidence="17 18" key="1">
    <citation type="submission" date="2019-08" db="EMBL/GenBank/DDBJ databases">
        <authorList>
            <person name="Karlyshev A.V."/>
        </authorList>
    </citation>
    <scope>NUCLEOTIDE SEQUENCE [LARGE SCALE GENOMIC DNA]</scope>
    <source>
        <strain evidence="17 18">Alg18-2.2</strain>
    </source>
</reference>
<keyword evidence="7 15" id="KW-0808">Transferase</keyword>
<accession>A0A5C8L0F0</accession>
<dbReference type="RefSeq" id="WP_147890564.1">
    <property type="nucleotide sequence ID" value="NZ_VRTS01000001.1"/>
</dbReference>
<comment type="caution">
    <text evidence="17">The sequence shown here is derived from an EMBL/GenBank/DDBJ whole genome shotgun (WGS) entry which is preliminary data.</text>
</comment>
<dbReference type="EMBL" id="VRTS01000001">
    <property type="protein sequence ID" value="TXK65891.1"/>
    <property type="molecule type" value="Genomic_DNA"/>
</dbReference>
<evidence type="ECO:0000256" key="8">
    <source>
        <dbReference type="ARBA" id="ARBA00022741"/>
    </source>
</evidence>
<comment type="similarity">
    <text evidence="3 15">Belongs to the protein kinase superfamily. KdkA/RfaP family.</text>
</comment>
<sequence length="252" mass="27716">MQVPTGPANDAVTEERIRVQGAGGVGAIVFDAARLPQAGPELFSPSGLGERARPVAEGGRGAAWFVELDGIDGVLRHYRRGGMAARVSRERYLWRGEARTRSIAEFRLLDWLRRQGMPVPPPLAAMYQRRGLTYTAALIVERIPGARSLAQRLPDGEGPPPWTRIGATIARMHRLGVDHADLNAHNILLDREDRVWLIDFDRGSRDGSSGFGERNLRRLQRSLRKLAPDSPGVEVGFASLREGYLAAIGREA</sequence>
<name>A0A5C8L0F0_9GAMM</name>
<dbReference type="NCBIfam" id="NF002475">
    <property type="entry name" value="PRK01723.1"/>
    <property type="match status" value="1"/>
</dbReference>
<comment type="catalytic activity">
    <reaction evidence="14 15">
        <text>an alpha-Kdo-(2-&gt;6)-lipid IVA + ATP = a 4-O-phospho-alpha-Kdo-(2-&gt;6)-lipid IVA + ADP + H(+)</text>
        <dbReference type="Rhea" id="RHEA:74271"/>
        <dbReference type="ChEBI" id="CHEBI:15378"/>
        <dbReference type="ChEBI" id="CHEBI:30616"/>
        <dbReference type="ChEBI" id="CHEBI:176428"/>
        <dbReference type="ChEBI" id="CHEBI:193140"/>
        <dbReference type="ChEBI" id="CHEBI:456216"/>
        <dbReference type="EC" id="2.7.1.166"/>
    </reaction>
</comment>
<keyword evidence="5 15" id="KW-1003">Cell membrane</keyword>
<evidence type="ECO:0000259" key="16">
    <source>
        <dbReference type="PROSITE" id="PS50011"/>
    </source>
</evidence>
<evidence type="ECO:0000256" key="10">
    <source>
        <dbReference type="ARBA" id="ARBA00022840"/>
    </source>
</evidence>